<keyword evidence="2" id="KW-0805">Transcription regulation</keyword>
<dbReference type="InterPro" id="IPR007627">
    <property type="entry name" value="RNA_pol_sigma70_r2"/>
</dbReference>
<comment type="similarity">
    <text evidence="1">Belongs to the sigma-70 factor family.</text>
</comment>
<dbReference type="STRING" id="1379903.ATO8_17450"/>
<dbReference type="SUPFAM" id="SSF88946">
    <property type="entry name" value="Sigma2 domain of RNA polymerase sigma factors"/>
    <property type="match status" value="1"/>
</dbReference>
<evidence type="ECO:0000256" key="2">
    <source>
        <dbReference type="ARBA" id="ARBA00023015"/>
    </source>
</evidence>
<dbReference type="Gene3D" id="1.20.140.160">
    <property type="match status" value="1"/>
</dbReference>
<dbReference type="Gene3D" id="1.20.120.1810">
    <property type="match status" value="1"/>
</dbReference>
<evidence type="ECO:0000256" key="1">
    <source>
        <dbReference type="ARBA" id="ARBA00007788"/>
    </source>
</evidence>
<keyword evidence="5" id="KW-0804">Transcription</keyword>
<sequence length="236" mass="26158">MWMTQSAAFGAALLEPDEEQAAIVRWQRFEDRDALEILMRAHARLAWSQARRWTDNPTHLEDLVAAGMIGLVRAASNFDLTRDVRYATYATWWVRNEIATALSRVRTVIDIPFRSRDAASTDKTIICVSGDAGGPDDELGLLESVASEEPNPEECVLSQSSLSTMRNALLTALADLPEREANVIYRRRLSESGESLSDIAAAFAITPAQVRQVETRALSLLRDTLVARGFSLSVLH</sequence>
<evidence type="ECO:0000256" key="4">
    <source>
        <dbReference type="ARBA" id="ARBA00023125"/>
    </source>
</evidence>
<evidence type="ECO:0000313" key="8">
    <source>
        <dbReference type="Proteomes" id="UP000019063"/>
    </source>
</evidence>
<keyword evidence="8" id="KW-1185">Reference proteome</keyword>
<dbReference type="Pfam" id="PF04545">
    <property type="entry name" value="Sigma70_r4"/>
    <property type="match status" value="1"/>
</dbReference>
<proteinExistence type="inferred from homology"/>
<evidence type="ECO:0000313" key="7">
    <source>
        <dbReference type="EMBL" id="ETW11479.1"/>
    </source>
</evidence>
<dbReference type="PANTHER" id="PTHR30376:SF3">
    <property type="entry name" value="RNA POLYMERASE SIGMA FACTOR RPOH"/>
    <property type="match status" value="1"/>
</dbReference>
<dbReference type="InterPro" id="IPR000943">
    <property type="entry name" value="RNA_pol_sigma70"/>
</dbReference>
<protein>
    <submittedName>
        <fullName evidence="7">Putative RNA polymerase sigma factor protein (Sigma-70)</fullName>
    </submittedName>
</protein>
<evidence type="ECO:0000259" key="6">
    <source>
        <dbReference type="PROSITE" id="PS00716"/>
    </source>
</evidence>
<dbReference type="EMBL" id="AQQW01000012">
    <property type="protein sequence ID" value="ETW11479.1"/>
    <property type="molecule type" value="Genomic_DNA"/>
</dbReference>
<gene>
    <name evidence="7" type="ORF">ATO8_17450</name>
</gene>
<dbReference type="eggNOG" id="COG0568">
    <property type="taxonomic scope" value="Bacteria"/>
</dbReference>
<dbReference type="PROSITE" id="PS00716">
    <property type="entry name" value="SIGMA70_2"/>
    <property type="match status" value="1"/>
</dbReference>
<evidence type="ECO:0000256" key="5">
    <source>
        <dbReference type="ARBA" id="ARBA00023163"/>
    </source>
</evidence>
<keyword evidence="4" id="KW-0238">DNA-binding</keyword>
<dbReference type="GO" id="GO:0003677">
    <property type="term" value="F:DNA binding"/>
    <property type="evidence" value="ECO:0007669"/>
    <property type="project" value="UniProtKB-KW"/>
</dbReference>
<dbReference type="Pfam" id="PF04542">
    <property type="entry name" value="Sigma70_r2"/>
    <property type="match status" value="1"/>
</dbReference>
<evidence type="ECO:0000256" key="3">
    <source>
        <dbReference type="ARBA" id="ARBA00023082"/>
    </source>
</evidence>
<dbReference type="CDD" id="cd06171">
    <property type="entry name" value="Sigma70_r4"/>
    <property type="match status" value="1"/>
</dbReference>
<dbReference type="InterPro" id="IPR007630">
    <property type="entry name" value="RNA_pol_sigma70_r4"/>
</dbReference>
<dbReference type="GO" id="GO:0006352">
    <property type="term" value="P:DNA-templated transcription initiation"/>
    <property type="evidence" value="ECO:0007669"/>
    <property type="project" value="InterPro"/>
</dbReference>
<dbReference type="InterPro" id="IPR050813">
    <property type="entry name" value="Sigma-70_Factor"/>
</dbReference>
<reference evidence="7 8" key="1">
    <citation type="journal article" date="2014" name="Antonie Van Leeuwenhoek">
        <title>Roseivivax atlanticus sp. nov., isolated from surface seawater of the Atlantic Ocean.</title>
        <authorList>
            <person name="Li G."/>
            <person name="Lai Q."/>
            <person name="Liu X."/>
            <person name="Sun F."/>
            <person name="Shao Z."/>
        </authorList>
    </citation>
    <scope>NUCLEOTIDE SEQUENCE [LARGE SCALE GENOMIC DNA]</scope>
    <source>
        <strain evidence="7 8">22II-s10s</strain>
    </source>
</reference>
<dbReference type="AlphaFoldDB" id="W4HFK7"/>
<dbReference type="NCBIfam" id="TIGR02937">
    <property type="entry name" value="sigma70-ECF"/>
    <property type="match status" value="1"/>
</dbReference>
<dbReference type="GO" id="GO:0016987">
    <property type="term" value="F:sigma factor activity"/>
    <property type="evidence" value="ECO:0007669"/>
    <property type="project" value="UniProtKB-KW"/>
</dbReference>
<name>W4HFK7_9RHOB</name>
<dbReference type="InterPro" id="IPR014284">
    <property type="entry name" value="RNA_pol_sigma-70_dom"/>
</dbReference>
<dbReference type="Proteomes" id="UP000019063">
    <property type="component" value="Unassembled WGS sequence"/>
</dbReference>
<dbReference type="InterPro" id="IPR013324">
    <property type="entry name" value="RNA_pol_sigma_r3/r4-like"/>
</dbReference>
<feature type="domain" description="RNA polymerase sigma-70" evidence="6">
    <location>
        <begin position="195"/>
        <end position="221"/>
    </location>
</feature>
<keyword evidence="3" id="KW-0731">Sigma factor</keyword>
<dbReference type="PANTHER" id="PTHR30376">
    <property type="entry name" value="SIGMA FACTOR RPOH HEAT SHOCK RELATED"/>
    <property type="match status" value="1"/>
</dbReference>
<dbReference type="PRINTS" id="PR00046">
    <property type="entry name" value="SIGMA70FCT"/>
</dbReference>
<comment type="caution">
    <text evidence="7">The sequence shown here is derived from an EMBL/GenBank/DDBJ whole genome shotgun (WGS) entry which is preliminary data.</text>
</comment>
<dbReference type="SUPFAM" id="SSF88659">
    <property type="entry name" value="Sigma3 and sigma4 domains of RNA polymerase sigma factors"/>
    <property type="match status" value="1"/>
</dbReference>
<accession>W4HFK7</accession>
<dbReference type="InterPro" id="IPR013325">
    <property type="entry name" value="RNA_pol_sigma_r2"/>
</dbReference>
<organism evidence="7 8">
    <name type="scientific">Roseivivax marinus</name>
    <dbReference type="NCBI Taxonomy" id="1379903"/>
    <lineage>
        <taxon>Bacteria</taxon>
        <taxon>Pseudomonadati</taxon>
        <taxon>Pseudomonadota</taxon>
        <taxon>Alphaproteobacteria</taxon>
        <taxon>Rhodobacterales</taxon>
        <taxon>Roseobacteraceae</taxon>
        <taxon>Roseivivax</taxon>
    </lineage>
</organism>